<reference evidence="8 9" key="1">
    <citation type="submission" date="2018-03" db="EMBL/GenBank/DDBJ databases">
        <title>A gene transfer event suggests a long-term partnership between eustigmatophyte algae and a novel lineage of endosymbiotic bacteria.</title>
        <authorList>
            <person name="Yurchenko T."/>
            <person name="Sevcikova T."/>
            <person name="Pribyl P."/>
            <person name="El Karkouri K."/>
            <person name="Klimes V."/>
            <person name="Amaral R."/>
            <person name="Zbrankova V."/>
            <person name="Kim E."/>
            <person name="Raoult D."/>
            <person name="Santos L.M.A."/>
            <person name="Elias M."/>
        </authorList>
    </citation>
    <scope>NUCLEOTIDE SEQUENCE [LARGE SCALE GENOMIC DNA]</scope>
    <source>
        <strain evidence="8">CCALA 838</strain>
    </source>
</reference>
<evidence type="ECO:0000313" key="8">
    <source>
        <dbReference type="EMBL" id="AVP88084.1"/>
    </source>
</evidence>
<evidence type="ECO:0000256" key="4">
    <source>
        <dbReference type="ARBA" id="ARBA00023141"/>
    </source>
</evidence>
<gene>
    <name evidence="8" type="ORF">phytr_11590</name>
</gene>
<organism evidence="8 9">
    <name type="scientific">Candidatus Phycorickettsia trachydisci</name>
    <dbReference type="NCBI Taxonomy" id="2115978"/>
    <lineage>
        <taxon>Bacteria</taxon>
        <taxon>Pseudomonadati</taxon>
        <taxon>Pseudomonadota</taxon>
        <taxon>Alphaproteobacteria</taxon>
        <taxon>Rickettsiales</taxon>
        <taxon>Rickettsiaceae</taxon>
        <taxon>Candidatus Phycorickettsia</taxon>
    </lineage>
</organism>
<dbReference type="CDD" id="cd08198">
    <property type="entry name" value="DHQS-like"/>
    <property type="match status" value="1"/>
</dbReference>
<dbReference type="AlphaFoldDB" id="A0A2P1P9X9"/>
<dbReference type="EMBL" id="CP027845">
    <property type="protein sequence ID" value="AVP88084.1"/>
    <property type="molecule type" value="Genomic_DNA"/>
</dbReference>
<dbReference type="PANTHER" id="PTHR43622:SF7">
    <property type="entry name" value="3-DEHYDROQUINATE SYNTHASE, CHLOROPLASTIC"/>
    <property type="match status" value="1"/>
</dbReference>
<dbReference type="Pfam" id="PF24621">
    <property type="entry name" value="DHQS_C"/>
    <property type="match status" value="1"/>
</dbReference>
<protein>
    <submittedName>
        <fullName evidence="8">EboD, Sugar phospahe cyclase superfamily</fullName>
    </submittedName>
</protein>
<name>A0A2P1P9X9_9RICK</name>
<keyword evidence="5" id="KW-0456">Lyase</keyword>
<sequence length="389" mass="44006">MKTLNQEFAVNFAYKVYFTEKLFEKSNLIFANIFSPNPSFLPKALVLIDSGVYHAHPNLVSQIQEYFAHYANTLPMLVHDPVEILGGELVKNDISHLDKVYGLIEKYKICRHSYIIVIGGGAVIDMVGYAASTSHRGIKLIRIPTTVLSQNDSGIGVKNSINFFGKKNFLGCFSPPFAVLNDFTFLKTLDKRDWIAGIAEAVKVALIKDKDFFNFIEENAFSFRDQNNMEPMKHLIYACAELHLNHIGKYGDPFEKGSSRPLDFGHWAAHKLEHLTNHNLRHGEAVAIGIALDTTYSYISGLLDEQSWKRVLRTISNIGFDLFVPELNEDIFKGLEEFQEHLGGNLTIMLLEKIGCGKEVNTVDISQYRIAIEKLKNFAEKLNENREAI</sequence>
<evidence type="ECO:0000256" key="1">
    <source>
        <dbReference type="ARBA" id="ARBA00001911"/>
    </source>
</evidence>
<accession>A0A2P1P9X9</accession>
<evidence type="ECO:0000256" key="2">
    <source>
        <dbReference type="ARBA" id="ARBA00022605"/>
    </source>
</evidence>
<dbReference type="Proteomes" id="UP000241762">
    <property type="component" value="Chromosome"/>
</dbReference>
<evidence type="ECO:0000256" key="5">
    <source>
        <dbReference type="ARBA" id="ARBA00023239"/>
    </source>
</evidence>
<dbReference type="InterPro" id="IPR056179">
    <property type="entry name" value="DHQS_C"/>
</dbReference>
<dbReference type="KEGG" id="ptc:phytr_11590"/>
<evidence type="ECO:0000259" key="7">
    <source>
        <dbReference type="Pfam" id="PF24621"/>
    </source>
</evidence>
<dbReference type="Pfam" id="PF01761">
    <property type="entry name" value="DHQ_synthase"/>
    <property type="match status" value="1"/>
</dbReference>
<dbReference type="GO" id="GO:0009073">
    <property type="term" value="P:aromatic amino acid family biosynthetic process"/>
    <property type="evidence" value="ECO:0007669"/>
    <property type="project" value="UniProtKB-KW"/>
</dbReference>
<keyword evidence="9" id="KW-1185">Reference proteome</keyword>
<dbReference type="NCBIfam" id="NF004852">
    <property type="entry name" value="PRK06203.1"/>
    <property type="match status" value="1"/>
</dbReference>
<evidence type="ECO:0000259" key="6">
    <source>
        <dbReference type="Pfam" id="PF01761"/>
    </source>
</evidence>
<dbReference type="PANTHER" id="PTHR43622">
    <property type="entry name" value="3-DEHYDROQUINATE SYNTHASE"/>
    <property type="match status" value="1"/>
</dbReference>
<feature type="domain" description="3-dehydroquinate synthase C-terminal" evidence="7">
    <location>
        <begin position="197"/>
        <end position="327"/>
    </location>
</feature>
<dbReference type="OrthoDB" id="9806583at2"/>
<keyword evidence="2" id="KW-0028">Amino-acid biosynthesis</keyword>
<dbReference type="RefSeq" id="WP_106874900.1">
    <property type="nucleotide sequence ID" value="NZ_CP027845.1"/>
</dbReference>
<proteinExistence type="predicted"/>
<keyword evidence="3" id="KW-0520">NAD</keyword>
<dbReference type="GO" id="GO:0008652">
    <property type="term" value="P:amino acid biosynthetic process"/>
    <property type="evidence" value="ECO:0007669"/>
    <property type="project" value="UniProtKB-KW"/>
</dbReference>
<dbReference type="Gene3D" id="3.40.50.1970">
    <property type="match status" value="1"/>
</dbReference>
<dbReference type="GO" id="GO:0003856">
    <property type="term" value="F:3-dehydroquinate synthase activity"/>
    <property type="evidence" value="ECO:0007669"/>
    <property type="project" value="TreeGrafter"/>
</dbReference>
<evidence type="ECO:0000256" key="3">
    <source>
        <dbReference type="ARBA" id="ARBA00023027"/>
    </source>
</evidence>
<evidence type="ECO:0000313" key="9">
    <source>
        <dbReference type="Proteomes" id="UP000241762"/>
    </source>
</evidence>
<dbReference type="Gene3D" id="1.20.1090.10">
    <property type="entry name" value="Dehydroquinate synthase-like - alpha domain"/>
    <property type="match status" value="1"/>
</dbReference>
<dbReference type="InterPro" id="IPR030960">
    <property type="entry name" value="DHQS/DOIS_N"/>
</dbReference>
<comment type="cofactor">
    <cofactor evidence="1">
        <name>NAD(+)</name>
        <dbReference type="ChEBI" id="CHEBI:57540"/>
    </cofactor>
</comment>
<dbReference type="InterPro" id="IPR050071">
    <property type="entry name" value="Dehydroquinate_synthase"/>
</dbReference>
<keyword evidence="4" id="KW-0057">Aromatic amino acid biosynthesis</keyword>
<feature type="domain" description="3-dehydroquinate synthase N-terminal" evidence="6">
    <location>
        <begin position="84"/>
        <end position="194"/>
    </location>
</feature>
<dbReference type="SUPFAM" id="SSF56796">
    <property type="entry name" value="Dehydroquinate synthase-like"/>
    <property type="match status" value="1"/>
</dbReference>